<protein>
    <submittedName>
        <fullName evidence="1">Uncharacterized protein</fullName>
    </submittedName>
</protein>
<sequence>MTHSNHIVHKVFVEVNTANEETAYSFKDNISTFLKENIFPCVEKLLEKYDKGQILRYDKINLELNVKDWGNPEVIVFALEKQLSEKLKNTGDLTSEGAAVNYPPKQIEEENKLESTFLFFLEHGYLPWYGKEEFIHQISLPEAWSIYLQKATFGQALSQRLRSDHSSLNRFIYQLSSQPVISFIAALGIFNSAGEELLNSHIHKLSRRHKTLLLRYLLKAALFTEKESWIQDFYQLYRFRAQTKKGSKNTVALDIADIKDLLDETLNPEAKERIFLKPEREFLKTKGFDAYPKARSKISADYTSLEIVDTKNEDAPFLGRHEDEIYVRNAGLILIHPFIKAFFKNTKFLDSTGNIKSDCLFQAVQALHYLATGIDEYFEANLLLEKYLCGVSLKTPIPRESLIDGKIKTEGEVLLNEVIKNWPALKNTKPDGLRQMFIHRDGKLIKTKDGYKLIVERKAQDVLLDKLPWGISLVKLPWKDELLFVEW</sequence>
<dbReference type="RefSeq" id="WP_142533172.1">
    <property type="nucleotide sequence ID" value="NZ_FXTB01000004.1"/>
</dbReference>
<dbReference type="OrthoDB" id="1488184at2"/>
<dbReference type="Pfam" id="PF19268">
    <property type="entry name" value="CIS_TMP"/>
    <property type="match status" value="1"/>
</dbReference>
<dbReference type="Proteomes" id="UP000319040">
    <property type="component" value="Unassembled WGS sequence"/>
</dbReference>
<evidence type="ECO:0000313" key="2">
    <source>
        <dbReference type="Proteomes" id="UP000319040"/>
    </source>
</evidence>
<proteinExistence type="predicted"/>
<gene>
    <name evidence="1" type="ORF">SAMN06265379_1044</name>
</gene>
<dbReference type="EMBL" id="FXTB01000004">
    <property type="protein sequence ID" value="SMO63988.1"/>
    <property type="molecule type" value="Genomic_DNA"/>
</dbReference>
<dbReference type="InterPro" id="IPR045538">
    <property type="entry name" value="CIS_TMP"/>
</dbReference>
<accession>A0A521CX39</accession>
<keyword evidence="2" id="KW-1185">Reference proteome</keyword>
<name>A0A521CX39_SACCC</name>
<evidence type="ECO:0000313" key="1">
    <source>
        <dbReference type="EMBL" id="SMO63988.1"/>
    </source>
</evidence>
<reference evidence="1 2" key="1">
    <citation type="submission" date="2017-05" db="EMBL/GenBank/DDBJ databases">
        <authorList>
            <person name="Varghese N."/>
            <person name="Submissions S."/>
        </authorList>
    </citation>
    <scope>NUCLEOTIDE SEQUENCE [LARGE SCALE GENOMIC DNA]</scope>
    <source>
        <strain evidence="1 2">DSM 27040</strain>
    </source>
</reference>
<organism evidence="1 2">
    <name type="scientific">Saccharicrinis carchari</name>
    <dbReference type="NCBI Taxonomy" id="1168039"/>
    <lineage>
        <taxon>Bacteria</taxon>
        <taxon>Pseudomonadati</taxon>
        <taxon>Bacteroidota</taxon>
        <taxon>Bacteroidia</taxon>
        <taxon>Marinilabiliales</taxon>
        <taxon>Marinilabiliaceae</taxon>
        <taxon>Saccharicrinis</taxon>
    </lineage>
</organism>
<dbReference type="AlphaFoldDB" id="A0A521CX39"/>